<dbReference type="SMART" id="SM00462">
    <property type="entry name" value="PTB"/>
    <property type="match status" value="1"/>
</dbReference>
<dbReference type="GO" id="GO:0005886">
    <property type="term" value="C:plasma membrane"/>
    <property type="evidence" value="ECO:0007669"/>
    <property type="project" value="TreeGrafter"/>
</dbReference>
<dbReference type="InterPro" id="IPR011993">
    <property type="entry name" value="PH-like_dom_sf"/>
</dbReference>
<evidence type="ECO:0000313" key="3">
    <source>
        <dbReference type="WBParaSite" id="PSAMB.scaffold11794size3128.g34421.t1"/>
    </source>
</evidence>
<dbReference type="GO" id="GO:0030971">
    <property type="term" value="F:receptor tyrosine kinase binding"/>
    <property type="evidence" value="ECO:0007669"/>
    <property type="project" value="TreeGrafter"/>
</dbReference>
<organism evidence="2 3">
    <name type="scientific">Plectus sambesii</name>
    <dbReference type="NCBI Taxonomy" id="2011161"/>
    <lineage>
        <taxon>Eukaryota</taxon>
        <taxon>Metazoa</taxon>
        <taxon>Ecdysozoa</taxon>
        <taxon>Nematoda</taxon>
        <taxon>Chromadorea</taxon>
        <taxon>Plectida</taxon>
        <taxon>Plectina</taxon>
        <taxon>Plectoidea</taxon>
        <taxon>Plectidae</taxon>
        <taxon>Plectus</taxon>
    </lineage>
</organism>
<evidence type="ECO:0000259" key="1">
    <source>
        <dbReference type="PROSITE" id="PS01179"/>
    </source>
</evidence>
<dbReference type="GO" id="GO:0035556">
    <property type="term" value="P:intracellular signal transduction"/>
    <property type="evidence" value="ECO:0007669"/>
    <property type="project" value="InterPro"/>
</dbReference>
<dbReference type="PANTHER" id="PTHR10337">
    <property type="entry name" value="SHC TRANSFORMING PROTEIN"/>
    <property type="match status" value="1"/>
</dbReference>
<sequence length="230" mass="25067">MAGADDQLSGSGVSYNFQYIGNIEVVTSMRSLDFDVRTNLTKECIYQVCERAKLLHGRKHAVDVRAAQLLGANPRIQLVGLNVDFVISTRALTVAHADRTQIERCGTLLLMHPLPNVSFASAGDAEMPDYVCYVAKDDNNGRRCYVYECGKQMAAQVLKTVGDAFNMRHGSLVASSQPPSASVPLLSNHPPPRSPALINFEIPVDPTPTRPAPEYVNDSAISAHHDTISF</sequence>
<dbReference type="PROSITE" id="PS01179">
    <property type="entry name" value="PID"/>
    <property type="match status" value="1"/>
</dbReference>
<name>A0A914UQG4_9BILA</name>
<dbReference type="InterPro" id="IPR006020">
    <property type="entry name" value="PTB/PI_dom"/>
</dbReference>
<dbReference type="PANTHER" id="PTHR10337:SF11">
    <property type="entry name" value="DSHC PROTEIN"/>
    <property type="match status" value="1"/>
</dbReference>
<protein>
    <submittedName>
        <fullName evidence="3">PID domain-containing protein</fullName>
    </submittedName>
</protein>
<proteinExistence type="predicted"/>
<dbReference type="GO" id="GO:0007169">
    <property type="term" value="P:cell surface receptor protein tyrosine kinase signaling pathway"/>
    <property type="evidence" value="ECO:0007669"/>
    <property type="project" value="TreeGrafter"/>
</dbReference>
<dbReference type="AlphaFoldDB" id="A0A914UQG4"/>
<dbReference type="Gene3D" id="2.30.29.30">
    <property type="entry name" value="Pleckstrin-homology domain (PH domain)/Phosphotyrosine-binding domain (PTB)"/>
    <property type="match status" value="1"/>
</dbReference>
<dbReference type="Proteomes" id="UP000887566">
    <property type="component" value="Unplaced"/>
</dbReference>
<reference evidence="3" key="1">
    <citation type="submission" date="2022-11" db="UniProtKB">
        <authorList>
            <consortium name="WormBaseParasite"/>
        </authorList>
    </citation>
    <scope>IDENTIFICATION</scope>
</reference>
<dbReference type="SUPFAM" id="SSF50729">
    <property type="entry name" value="PH domain-like"/>
    <property type="match status" value="1"/>
</dbReference>
<dbReference type="InterPro" id="IPR006019">
    <property type="entry name" value="PID_Shc-like"/>
</dbReference>
<dbReference type="InterPro" id="IPR051235">
    <property type="entry name" value="CEP152/SHC-Transforming"/>
</dbReference>
<feature type="domain" description="PID" evidence="1">
    <location>
        <begin position="10"/>
        <end position="169"/>
    </location>
</feature>
<dbReference type="Pfam" id="PF00640">
    <property type="entry name" value="PID"/>
    <property type="match status" value="1"/>
</dbReference>
<dbReference type="PRINTS" id="PR00629">
    <property type="entry name" value="SHCPIDOMAIN"/>
</dbReference>
<dbReference type="WBParaSite" id="PSAMB.scaffold11794size3128.g34421.t1">
    <property type="protein sequence ID" value="PSAMB.scaffold11794size3128.g34421.t1"/>
    <property type="gene ID" value="PSAMB.scaffold11794size3128.g34421"/>
</dbReference>
<evidence type="ECO:0000313" key="2">
    <source>
        <dbReference type="Proteomes" id="UP000887566"/>
    </source>
</evidence>
<keyword evidence="2" id="KW-1185">Reference proteome</keyword>
<accession>A0A914UQG4</accession>